<reference evidence="3" key="1">
    <citation type="submission" date="2022-01" db="EMBL/GenBank/DDBJ databases">
        <authorList>
            <person name="King R."/>
        </authorList>
    </citation>
    <scope>NUCLEOTIDE SEQUENCE</scope>
</reference>
<keyword evidence="2" id="KW-0732">Signal</keyword>
<dbReference type="AlphaFoldDB" id="A0A9N9RRP8"/>
<protein>
    <recommendedName>
        <fullName evidence="5">Odorant receptor</fullName>
    </recommendedName>
</protein>
<evidence type="ECO:0000313" key="4">
    <source>
        <dbReference type="Proteomes" id="UP001153620"/>
    </source>
</evidence>
<dbReference type="EMBL" id="OU895878">
    <property type="protein sequence ID" value="CAG9802367.1"/>
    <property type="molecule type" value="Genomic_DNA"/>
</dbReference>
<sequence>MWKIILLVLHLTDKCLPMMQDFTFDVNDILNENLMPASLMLIEERDHNEWKNLSSQKLDDEFQCITKGKIKDDGSFPTALHSMVYHRKMINEFLCSKFVAEKILENIQPKQMFKRRMGVMDTPDELEKNNSLLVDDGVVRERMLFDEGSYQYKNWLAKTTTLNDIYRTMGISRNFNENSQSPVDRHLNVRNEQYIDDTNDDEYEEGEVNGYMVQRPLVNSGFVPNQNINALNAINANEKTGYQYAQPSAPQQETYSHVNYHPSPPIYSGGHEMKVVNIKDVFEIALTTLAFLSFGMFIVQVIMCISMAKNNEMLMPMEVTGEGEVEAAELEVRVKRSVDHFDPNIQQVNEISRRALRSFEAFLVVKHDKGQCLKKYICENNKFSRKTVDLQKYLIPILGLGLSWVSNKITNQPITANLDNLQASIIGLGNGSCTRFKCDIKFLNHMRK</sequence>
<keyword evidence="1" id="KW-1133">Transmembrane helix</keyword>
<keyword evidence="4" id="KW-1185">Reference proteome</keyword>
<evidence type="ECO:0000256" key="1">
    <source>
        <dbReference type="SAM" id="Phobius"/>
    </source>
</evidence>
<accession>A0A9N9RRP8</accession>
<name>A0A9N9RRP8_9DIPT</name>
<evidence type="ECO:0000313" key="3">
    <source>
        <dbReference type="EMBL" id="CAG9802367.1"/>
    </source>
</evidence>
<feature type="signal peptide" evidence="2">
    <location>
        <begin position="1"/>
        <end position="17"/>
    </location>
</feature>
<evidence type="ECO:0000256" key="2">
    <source>
        <dbReference type="SAM" id="SignalP"/>
    </source>
</evidence>
<dbReference type="Proteomes" id="UP001153620">
    <property type="component" value="Chromosome 2"/>
</dbReference>
<feature type="chain" id="PRO_5040363706" description="Odorant receptor" evidence="2">
    <location>
        <begin position="18"/>
        <end position="448"/>
    </location>
</feature>
<evidence type="ECO:0008006" key="5">
    <source>
        <dbReference type="Google" id="ProtNLM"/>
    </source>
</evidence>
<organism evidence="3 4">
    <name type="scientific">Chironomus riparius</name>
    <dbReference type="NCBI Taxonomy" id="315576"/>
    <lineage>
        <taxon>Eukaryota</taxon>
        <taxon>Metazoa</taxon>
        <taxon>Ecdysozoa</taxon>
        <taxon>Arthropoda</taxon>
        <taxon>Hexapoda</taxon>
        <taxon>Insecta</taxon>
        <taxon>Pterygota</taxon>
        <taxon>Neoptera</taxon>
        <taxon>Endopterygota</taxon>
        <taxon>Diptera</taxon>
        <taxon>Nematocera</taxon>
        <taxon>Chironomoidea</taxon>
        <taxon>Chironomidae</taxon>
        <taxon>Chironominae</taxon>
        <taxon>Chironomus</taxon>
    </lineage>
</organism>
<keyword evidence="1" id="KW-0472">Membrane</keyword>
<reference evidence="3" key="2">
    <citation type="submission" date="2022-10" db="EMBL/GenBank/DDBJ databases">
        <authorList>
            <consortium name="ENA_rothamsted_submissions"/>
            <consortium name="culmorum"/>
            <person name="King R."/>
        </authorList>
    </citation>
    <scope>NUCLEOTIDE SEQUENCE</scope>
</reference>
<keyword evidence="1" id="KW-0812">Transmembrane</keyword>
<gene>
    <name evidence="3" type="ORF">CHIRRI_LOCUS5278</name>
</gene>
<dbReference type="OrthoDB" id="6597267at2759"/>
<feature type="transmembrane region" description="Helical" evidence="1">
    <location>
        <begin position="284"/>
        <end position="308"/>
    </location>
</feature>
<proteinExistence type="predicted"/>